<proteinExistence type="predicted"/>
<dbReference type="EMBL" id="JALGRD010000002">
    <property type="protein sequence ID" value="MCJ0972675.1"/>
    <property type="molecule type" value="Genomic_DNA"/>
</dbReference>
<keyword evidence="2" id="KW-1185">Reference proteome</keyword>
<dbReference type="RefSeq" id="WP_243604858.1">
    <property type="nucleotide sequence ID" value="NZ_JALGRD010000002.1"/>
</dbReference>
<sequence length="160" mass="17815">MTILEQVYASGGDVIIHTLEITCAAWAEPILLCEGFENQSVIDENGRALTFEAAAFQLAEPERSNRGSQTLDFAVDGVMGTAQQKVDAALEEEERITLIYRKFLASNLSEPAERPYRMTILGGEMNGSTVQLQAGFFDLINRQWPRDVYSTTFSPGLRYL</sequence>
<dbReference type="Proteomes" id="UP001139682">
    <property type="component" value="Unassembled WGS sequence"/>
</dbReference>
<reference evidence="1" key="1">
    <citation type="submission" date="2022-03" db="EMBL/GenBank/DDBJ databases">
        <title>Pseudomonas marianensis sp. nov., a marine bacterium isolated from deep-sea sediments of the Mariana Trench.</title>
        <authorList>
            <person name="Wei Y."/>
        </authorList>
    </citation>
    <scope>NUCLEOTIDE SEQUENCE</scope>
    <source>
        <strain evidence="1">PS1</strain>
    </source>
</reference>
<organism evidence="1 2">
    <name type="scientific">Stutzerimonas marianensis</name>
    <dbReference type="NCBI Taxonomy" id="2929513"/>
    <lineage>
        <taxon>Bacteria</taxon>
        <taxon>Pseudomonadati</taxon>
        <taxon>Pseudomonadota</taxon>
        <taxon>Gammaproteobacteria</taxon>
        <taxon>Pseudomonadales</taxon>
        <taxon>Pseudomonadaceae</taxon>
        <taxon>Stutzerimonas</taxon>
    </lineage>
</organism>
<dbReference type="AlphaFoldDB" id="A0A9X1W1Y8"/>
<name>A0A9X1W1Y8_9GAMM</name>
<comment type="caution">
    <text evidence="1">The sequence shown here is derived from an EMBL/GenBank/DDBJ whole genome shotgun (WGS) entry which is preliminary data.</text>
</comment>
<accession>A0A9X1W1Y8</accession>
<evidence type="ECO:0000313" key="1">
    <source>
        <dbReference type="EMBL" id="MCJ0972675.1"/>
    </source>
</evidence>
<dbReference type="Pfam" id="PF08875">
    <property type="entry name" value="DUF1833"/>
    <property type="match status" value="1"/>
</dbReference>
<dbReference type="InterPro" id="IPR014974">
    <property type="entry name" value="DUF1833"/>
</dbReference>
<gene>
    <name evidence="1" type="ORF">MST27_04755</name>
</gene>
<protein>
    <submittedName>
        <fullName evidence="1">DUF1833 domain-containing protein</fullName>
    </submittedName>
</protein>
<evidence type="ECO:0000313" key="2">
    <source>
        <dbReference type="Proteomes" id="UP001139682"/>
    </source>
</evidence>